<dbReference type="FunFam" id="2.170.130.10:FF:000003">
    <property type="entry name" value="SusC/RagA family TonB-linked outer membrane protein"/>
    <property type="match status" value="1"/>
</dbReference>
<dbReference type="InterPro" id="IPR039426">
    <property type="entry name" value="TonB-dep_rcpt-like"/>
</dbReference>
<accession>A0A0B8T4D1</accession>
<name>A0A0B8T4D1_9SPHI</name>
<protein>
    <submittedName>
        <fullName evidence="10">TonB-dependent receptor plug</fullName>
    </submittedName>
</protein>
<dbReference type="Gene3D" id="2.60.40.1120">
    <property type="entry name" value="Carboxypeptidase-like, regulatory domain"/>
    <property type="match status" value="1"/>
</dbReference>
<dbReference type="PROSITE" id="PS52016">
    <property type="entry name" value="TONB_DEPENDENT_REC_3"/>
    <property type="match status" value="1"/>
</dbReference>
<keyword evidence="10" id="KW-0675">Receptor</keyword>
<organism evidence="10 11">
    <name type="scientific">Sphingobacterium deserti</name>
    <dbReference type="NCBI Taxonomy" id="1229276"/>
    <lineage>
        <taxon>Bacteria</taxon>
        <taxon>Pseudomonadati</taxon>
        <taxon>Bacteroidota</taxon>
        <taxon>Sphingobacteriia</taxon>
        <taxon>Sphingobacteriales</taxon>
        <taxon>Sphingobacteriaceae</taxon>
        <taxon>Sphingobacterium</taxon>
    </lineage>
</organism>
<evidence type="ECO:0000313" key="11">
    <source>
        <dbReference type="Proteomes" id="UP000031802"/>
    </source>
</evidence>
<keyword evidence="11" id="KW-1185">Reference proteome</keyword>
<dbReference type="Gene3D" id="2.40.170.20">
    <property type="entry name" value="TonB-dependent receptor, beta-barrel domain"/>
    <property type="match status" value="1"/>
</dbReference>
<evidence type="ECO:0000313" key="10">
    <source>
        <dbReference type="EMBL" id="KGE14468.1"/>
    </source>
</evidence>
<comment type="caution">
    <text evidence="10">The sequence shown here is derived from an EMBL/GenBank/DDBJ whole genome shotgun (WGS) entry which is preliminary data.</text>
</comment>
<keyword evidence="8" id="KW-1133">Transmembrane helix</keyword>
<dbReference type="InterPro" id="IPR023996">
    <property type="entry name" value="TonB-dep_OMP_SusC/RagA"/>
</dbReference>
<evidence type="ECO:0000256" key="7">
    <source>
        <dbReference type="PROSITE-ProRule" id="PRU01360"/>
    </source>
</evidence>
<dbReference type="InterPro" id="IPR023997">
    <property type="entry name" value="TonB-dep_OMP_SusC/RagA_CS"/>
</dbReference>
<dbReference type="eggNOG" id="COG4771">
    <property type="taxonomic scope" value="Bacteria"/>
</dbReference>
<feature type="domain" description="TonB-dependent receptor plug" evidence="9">
    <location>
        <begin position="218"/>
        <end position="324"/>
    </location>
</feature>
<evidence type="ECO:0000256" key="3">
    <source>
        <dbReference type="ARBA" id="ARBA00022452"/>
    </source>
</evidence>
<evidence type="ECO:0000256" key="4">
    <source>
        <dbReference type="ARBA" id="ARBA00022692"/>
    </source>
</evidence>
<dbReference type="NCBIfam" id="TIGR04056">
    <property type="entry name" value="OMP_RagA_SusC"/>
    <property type="match status" value="1"/>
</dbReference>
<dbReference type="AlphaFoldDB" id="A0A0B8T4D1"/>
<dbReference type="Proteomes" id="UP000031802">
    <property type="component" value="Unassembled WGS sequence"/>
</dbReference>
<keyword evidence="4 7" id="KW-0812">Transmembrane</keyword>
<evidence type="ECO:0000256" key="6">
    <source>
        <dbReference type="ARBA" id="ARBA00023237"/>
    </source>
</evidence>
<dbReference type="Gene3D" id="2.170.130.10">
    <property type="entry name" value="TonB-dependent receptor, plug domain"/>
    <property type="match status" value="1"/>
</dbReference>
<evidence type="ECO:0000256" key="2">
    <source>
        <dbReference type="ARBA" id="ARBA00022448"/>
    </source>
</evidence>
<dbReference type="InterPro" id="IPR037066">
    <property type="entry name" value="Plug_dom_sf"/>
</dbReference>
<dbReference type="STRING" id="1229276.DI53_1497"/>
<evidence type="ECO:0000259" key="9">
    <source>
        <dbReference type="Pfam" id="PF07715"/>
    </source>
</evidence>
<dbReference type="EMBL" id="JJMU01000024">
    <property type="protein sequence ID" value="KGE14468.1"/>
    <property type="molecule type" value="Genomic_DNA"/>
</dbReference>
<proteinExistence type="inferred from homology"/>
<dbReference type="PATRIC" id="fig|1229276.3.peg.1549"/>
<evidence type="ECO:0000256" key="8">
    <source>
        <dbReference type="SAM" id="Phobius"/>
    </source>
</evidence>
<gene>
    <name evidence="10" type="ORF">DI53_1497</name>
</gene>
<dbReference type="NCBIfam" id="TIGR04057">
    <property type="entry name" value="SusC_RagA_signa"/>
    <property type="match status" value="1"/>
</dbReference>
<dbReference type="SUPFAM" id="SSF49464">
    <property type="entry name" value="Carboxypeptidase regulatory domain-like"/>
    <property type="match status" value="1"/>
</dbReference>
<dbReference type="SUPFAM" id="SSF56935">
    <property type="entry name" value="Porins"/>
    <property type="match status" value="1"/>
</dbReference>
<dbReference type="InterPro" id="IPR036942">
    <property type="entry name" value="Beta-barrel_TonB_sf"/>
</dbReference>
<dbReference type="InterPro" id="IPR008969">
    <property type="entry name" value="CarboxyPept-like_regulatory"/>
</dbReference>
<dbReference type="Pfam" id="PF07715">
    <property type="entry name" value="Plug"/>
    <property type="match status" value="1"/>
</dbReference>
<dbReference type="InterPro" id="IPR012910">
    <property type="entry name" value="Plug_dom"/>
</dbReference>
<comment type="subcellular location">
    <subcellularLocation>
        <location evidence="1 7">Cell outer membrane</location>
        <topology evidence="1 7">Multi-pass membrane protein</topology>
    </subcellularLocation>
</comment>
<dbReference type="Pfam" id="PF13620">
    <property type="entry name" value="CarboxypepD_reg"/>
    <property type="match status" value="1"/>
</dbReference>
<reference evidence="10 11" key="2">
    <citation type="journal article" date="2015" name="PLoS ONE">
        <title>Whole-Genome Optical Mapping and Finished Genome Sequence of Sphingobacterium deserti sp. nov., a New Species Isolated from the Western Desert of China.</title>
        <authorList>
            <person name="Teng C."/>
            <person name="Zhou Z."/>
            <person name="Molnar I."/>
            <person name="Li X."/>
            <person name="Tang R."/>
            <person name="Chen M."/>
            <person name="Wang L."/>
            <person name="Su S."/>
            <person name="Zhang W."/>
            <person name="Lin M."/>
        </authorList>
    </citation>
    <scope>NUCLEOTIDE SEQUENCE [LARGE SCALE GENOMIC DNA]</scope>
    <source>
        <strain evidence="11">ACCC05744</strain>
    </source>
</reference>
<reference evidence="11" key="1">
    <citation type="submission" date="2014-04" db="EMBL/GenBank/DDBJ databases">
        <title>Whole-Genome optical mapping and complete genome sequence of Sphingobacterium deserti sp. nov., a new spaces isolated from desert in the west of China.</title>
        <authorList>
            <person name="Teng C."/>
            <person name="Zhou Z."/>
            <person name="Li X."/>
            <person name="Chen M."/>
            <person name="Lin M."/>
            <person name="Wang L."/>
            <person name="Su S."/>
            <person name="Zhang C."/>
            <person name="Zhang W."/>
        </authorList>
    </citation>
    <scope>NUCLEOTIDE SEQUENCE [LARGE SCALE GENOMIC DNA]</scope>
    <source>
        <strain evidence="11">ACCC05744</strain>
    </source>
</reference>
<keyword evidence="6 7" id="KW-0998">Cell outer membrane</keyword>
<sequence length="1112" mass="123029">MLKKPKLYHYTLLVMKLSIASYCFFYTLLSSLYAHNVNAQKINDLQVVLPSKSLSVDALLLEIQQQSSLHFMYNPKEINSARKINLGSVRMNGEQLLSLLKDNLAIDYRIDGNALYLARQQNPGTIKGKVTDDGGSPLIGATVKINNSSTSIQTKEDGSYSLRTAPGNKSVTVSYIGYETKTLTIGLREGQEQTLNVNLKASGLIEEIIVSYGTQKRLEVTGAINQIDAAPLQDMPVTQFAQQLQGRAPGVQIYQTSGQPGRGMSFRIRGAASLNSGSSPLFVVDGMPVTGSINNINPNEIESFSILKDASATALYGSRASNGVILITTKKAKAADGTKVDFNANYAVQTIPSRGVPVMMTGREYATFMKERYEDMIKYENFKGAIPTEYQNPEQYGEGTNWFKLLTRNAPQQNYDISLSSAKENSSTMVMGGYQQQEGVVVNSGTKLFSLRLNQSYSLVDKKLQVGINLAPSYRLDHNNRLEDGIQGIVQKTSEASPLIAPYDENGEYTRFVSSPGMVNYINPLARYELTVDDYKTSRLLGNAYANYQIVDGLKLNGLAGVDMGREMRQYFVPSFLNTNSISSGTSSSVENYSYTAELNLNYDKYFGDHHVEALLGYSAQSFRQMSNTVSGQNFANDDIPYLNVAANITGGNSNSASYALLSYLGRVNYSYMGKYLFGASFRRDGSSRFGKNEQYGTFPAVSAGWVLSEESFVKQAMPALSLFKLRASYGFTGNNNIGNYTHIPLIGASDYVINGALAPGNAISTLGNVFLAWEKTRQLDIGLDLSFFDEKLTFTYDYYNKLSDGLIQQRPIDRASGFNYITSNVGAVKFWGHEFSIGTQQQFGNLHWTSSFNISFDRNRIQNLVSPGYFRRFNNISADYYRNQEGYPLGMFFGFINDGLIKDEADLASAGKYNNIAVGTLKMRDLNGDGIIDENDRTFIGDPNPDFLFGFHNQFQYKNIDLSFSMAGSYGGKLILPAKWAYLTNMDGARAVLAEAADRWRSEENPGSGKYPRTLSGSTAWGRNVNSQWVEDGSYLAMKNISMGYRFPTKSAFVRNVRAYASVQNVFYIMSYSGMNPEISLNGLEGASIGIDENAYPIPRIFSIGFNLTLN</sequence>
<dbReference type="GO" id="GO:0009279">
    <property type="term" value="C:cell outer membrane"/>
    <property type="evidence" value="ECO:0007669"/>
    <property type="project" value="UniProtKB-SubCell"/>
</dbReference>
<comment type="similarity">
    <text evidence="7">Belongs to the TonB-dependent receptor family.</text>
</comment>
<keyword evidence="2 7" id="KW-0813">Transport</keyword>
<evidence type="ECO:0000256" key="1">
    <source>
        <dbReference type="ARBA" id="ARBA00004571"/>
    </source>
</evidence>
<dbReference type="OrthoDB" id="9768177at2"/>
<feature type="transmembrane region" description="Helical" evidence="8">
    <location>
        <begin position="7"/>
        <end position="29"/>
    </location>
</feature>
<keyword evidence="3 7" id="KW-1134">Transmembrane beta strand</keyword>
<keyword evidence="5 7" id="KW-0472">Membrane</keyword>
<evidence type="ECO:0000256" key="5">
    <source>
        <dbReference type="ARBA" id="ARBA00023136"/>
    </source>
</evidence>